<dbReference type="PANTHER" id="PTHR21780:SF0">
    <property type="entry name" value="TRANSMEMBRANE PROTEIN 209"/>
    <property type="match status" value="1"/>
</dbReference>
<evidence type="ECO:0000256" key="1">
    <source>
        <dbReference type="SAM" id="MobiDB-lite"/>
    </source>
</evidence>
<dbReference type="EMBL" id="JACEFF010000211">
    <property type="protein sequence ID" value="KAH9641858.1"/>
    <property type="molecule type" value="Genomic_DNA"/>
</dbReference>
<name>A0A922MSM2_SPOEX</name>
<dbReference type="InterPro" id="IPR019176">
    <property type="entry name" value="Cytochrome_B561-rel"/>
</dbReference>
<evidence type="ECO:0000313" key="2">
    <source>
        <dbReference type="EMBL" id="KAH9641858.1"/>
    </source>
</evidence>
<protein>
    <recommendedName>
        <fullName evidence="4">Transmembrane protein 209</fullName>
    </recommendedName>
</protein>
<dbReference type="Pfam" id="PF09786">
    <property type="entry name" value="CytochromB561_N"/>
    <property type="match status" value="1"/>
</dbReference>
<dbReference type="GO" id="GO:0016020">
    <property type="term" value="C:membrane"/>
    <property type="evidence" value="ECO:0007669"/>
    <property type="project" value="TreeGrafter"/>
</dbReference>
<feature type="region of interest" description="Disordered" evidence="1">
    <location>
        <begin position="31"/>
        <end position="107"/>
    </location>
</feature>
<feature type="compositionally biased region" description="Pro residues" evidence="1">
    <location>
        <begin position="87"/>
        <end position="96"/>
    </location>
</feature>
<dbReference type="AlphaFoldDB" id="A0A922MSM2"/>
<feature type="compositionally biased region" description="Low complexity" evidence="1">
    <location>
        <begin position="37"/>
        <end position="46"/>
    </location>
</feature>
<comment type="caution">
    <text evidence="2">The sequence shown here is derived from an EMBL/GenBank/DDBJ whole genome shotgun (WGS) entry which is preliminary data.</text>
</comment>
<evidence type="ECO:0008006" key="4">
    <source>
        <dbReference type="Google" id="ProtNLM"/>
    </source>
</evidence>
<feature type="compositionally biased region" description="Pro residues" evidence="1">
    <location>
        <begin position="47"/>
        <end position="64"/>
    </location>
</feature>
<gene>
    <name evidence="2" type="ORF">HF086_014668</name>
</gene>
<sequence length="400" mass="42744">MYIKEYDGADATSARATRRRCTTWSCAAPACWPPTPCSTACASPRARPAPPPPAAPPRAPPRPAPADTEPDADVSLSPRRVWRADASPPPSPPSPASPRADRTSPDQFIADSHSLAAYLRDYSERLRPEPAASSWATSAAGAGAAHYQLSAPAAAARAEHEPAAPAPHVWRRLHLEPRRLEQWNLNLRLWLHATILQRLVRELAAADDALAAAGLDARMGAASVERLRAAAAAAPHSLQTLPALLAYLEPFADQRYVVQRIKELARGGCLSAYRWNGGGSEWDDSKPTDAELVMHLLATYLDAALPAAGCARPFSSAHLSAAPEPPARGPGALAVHRVSLRPPQYALVLGGDTVEPARGRNNLLHTLLLFLAAAARADPPALRRLHLGRAGLNMLWIIGR</sequence>
<organism evidence="2 3">
    <name type="scientific">Spodoptera exigua</name>
    <name type="common">Beet armyworm</name>
    <name type="synonym">Noctua fulgens</name>
    <dbReference type="NCBI Taxonomy" id="7107"/>
    <lineage>
        <taxon>Eukaryota</taxon>
        <taxon>Metazoa</taxon>
        <taxon>Ecdysozoa</taxon>
        <taxon>Arthropoda</taxon>
        <taxon>Hexapoda</taxon>
        <taxon>Insecta</taxon>
        <taxon>Pterygota</taxon>
        <taxon>Neoptera</taxon>
        <taxon>Endopterygota</taxon>
        <taxon>Lepidoptera</taxon>
        <taxon>Glossata</taxon>
        <taxon>Ditrysia</taxon>
        <taxon>Noctuoidea</taxon>
        <taxon>Noctuidae</taxon>
        <taxon>Amphipyrinae</taxon>
        <taxon>Spodoptera</taxon>
    </lineage>
</organism>
<dbReference type="Proteomes" id="UP000814243">
    <property type="component" value="Unassembled WGS sequence"/>
</dbReference>
<dbReference type="PANTHER" id="PTHR21780">
    <property type="entry name" value="TRANSMEMBRANE PROTEIN 209"/>
    <property type="match status" value="1"/>
</dbReference>
<accession>A0A922MSM2</accession>
<evidence type="ECO:0000313" key="3">
    <source>
        <dbReference type="Proteomes" id="UP000814243"/>
    </source>
</evidence>
<proteinExistence type="predicted"/>
<reference evidence="2" key="1">
    <citation type="journal article" date="2021" name="G3 (Bethesda)">
        <title>Genome and transcriptome analysis of the beet armyworm Spodoptera exigua reveals targets for pest control. .</title>
        <authorList>
            <person name="Simon S."/>
            <person name="Breeschoten T."/>
            <person name="Jansen H.J."/>
            <person name="Dirks R.P."/>
            <person name="Schranz M.E."/>
            <person name="Ros V.I.D."/>
        </authorList>
    </citation>
    <scope>NUCLEOTIDE SEQUENCE</scope>
    <source>
        <strain evidence="2">TB_SE_WUR_2020</strain>
    </source>
</reference>